<protein>
    <recommendedName>
        <fullName evidence="1">HTH OST-type domain-containing protein</fullName>
    </recommendedName>
</protein>
<dbReference type="InterPro" id="IPR025605">
    <property type="entry name" value="OST-HTH/LOTUS_dom"/>
</dbReference>
<dbReference type="EMBL" id="WUML01000052">
    <property type="protein sequence ID" value="MXO03074.1"/>
    <property type="molecule type" value="Genomic_DNA"/>
</dbReference>
<reference evidence="2 3" key="1">
    <citation type="submission" date="2019-12" db="EMBL/GenBank/DDBJ databases">
        <title>Shinella granuli gen. nov., sp. nov., and proposal of the reclassification of Zoogloea ramigera ATCC 19623 as Shinella zoogloeoides sp. nov.</title>
        <authorList>
            <person name="Gao J."/>
        </authorList>
    </citation>
    <scope>NUCLEOTIDE SEQUENCE [LARGE SCALE GENOMIC DNA]</scope>
    <source>
        <strain evidence="2 3">DSM 287</strain>
    </source>
</reference>
<comment type="caution">
    <text evidence="2">The sequence shown here is derived from an EMBL/GenBank/DDBJ whole genome shotgun (WGS) entry which is preliminary data.</text>
</comment>
<sequence>MTPLSDEALPARQREVQRLLGRCLLRLQQYERLIKAIVAHHELTGPPHALETIRAARIADSARKTLGTLIGDLLGSYLAPNEIGDTPKDLPDCPAEPVMVSFRIGLSLSDADFARLKNELRELVALRNDLVHHFIDRHDLWSVDGCLRASDALVAAYSRIDQYFEQLRGWAEHMEQTRRLAAEFAQSDAFRDLIVNGIAPDSTVFWPVAGIVSALREAAGELAVDGWASIAEAGRWIAERFPEQLPAKYGCSSWRQVVHESRIFDLRYFEINGQRSARYREKEGTANTG</sequence>
<proteinExistence type="predicted"/>
<dbReference type="RefSeq" id="WP_170299625.1">
    <property type="nucleotide sequence ID" value="NZ_CP086610.1"/>
</dbReference>
<dbReference type="CDD" id="cd10146">
    <property type="entry name" value="LabA_like_C"/>
    <property type="match status" value="1"/>
</dbReference>
<accession>A0A6N8TPJ3</accession>
<feature type="domain" description="HTH OST-type" evidence="1">
    <location>
        <begin position="208"/>
        <end position="267"/>
    </location>
</feature>
<evidence type="ECO:0000313" key="3">
    <source>
        <dbReference type="Proteomes" id="UP000440304"/>
    </source>
</evidence>
<name>A0A6N8TPJ3_SHIZO</name>
<evidence type="ECO:0000259" key="1">
    <source>
        <dbReference type="Pfam" id="PF12872"/>
    </source>
</evidence>
<organism evidence="2 3">
    <name type="scientific">Shinella zoogloeoides</name>
    <name type="common">Crabtreella saccharophila</name>
    <dbReference type="NCBI Taxonomy" id="352475"/>
    <lineage>
        <taxon>Bacteria</taxon>
        <taxon>Pseudomonadati</taxon>
        <taxon>Pseudomonadota</taxon>
        <taxon>Alphaproteobacteria</taxon>
        <taxon>Hyphomicrobiales</taxon>
        <taxon>Rhizobiaceae</taxon>
        <taxon>Shinella</taxon>
    </lineage>
</organism>
<evidence type="ECO:0000313" key="2">
    <source>
        <dbReference type="EMBL" id="MXO03074.1"/>
    </source>
</evidence>
<gene>
    <name evidence="2" type="ORF">GR156_22565</name>
</gene>
<dbReference type="AlphaFoldDB" id="A0A6N8TPJ3"/>
<dbReference type="Proteomes" id="UP000440304">
    <property type="component" value="Unassembled WGS sequence"/>
</dbReference>
<dbReference type="Pfam" id="PF12872">
    <property type="entry name" value="OST-HTH"/>
    <property type="match status" value="1"/>
</dbReference>